<dbReference type="EMBL" id="AP025334">
    <property type="protein sequence ID" value="BDD53202.1"/>
    <property type="molecule type" value="Genomic_DNA"/>
</dbReference>
<keyword evidence="5" id="KW-1185">Reference proteome</keyword>
<dbReference type="RefSeq" id="WP_125125381.1">
    <property type="nucleotide sequence ID" value="NZ_AP025334.1"/>
</dbReference>
<dbReference type="Proteomes" id="UP001320460">
    <property type="component" value="Chromosome"/>
</dbReference>
<evidence type="ECO:0000256" key="1">
    <source>
        <dbReference type="ARBA" id="ARBA00022679"/>
    </source>
</evidence>
<evidence type="ECO:0000313" key="4">
    <source>
        <dbReference type="EMBL" id="BDD53202.1"/>
    </source>
</evidence>
<dbReference type="PROSITE" id="PS51186">
    <property type="entry name" value="GNAT"/>
    <property type="match status" value="1"/>
</dbReference>
<dbReference type="Gene3D" id="3.40.630.30">
    <property type="match status" value="1"/>
</dbReference>
<evidence type="ECO:0000313" key="5">
    <source>
        <dbReference type="Proteomes" id="UP001320460"/>
    </source>
</evidence>
<dbReference type="InterPro" id="IPR016181">
    <property type="entry name" value="Acyl_CoA_acyltransferase"/>
</dbReference>
<evidence type="ECO:0000259" key="3">
    <source>
        <dbReference type="PROSITE" id="PS51186"/>
    </source>
</evidence>
<name>A0ABM7W127_9ENTR</name>
<gene>
    <name evidence="4" type="ORF">PDTA9734_46890</name>
</gene>
<dbReference type="PANTHER" id="PTHR43420">
    <property type="entry name" value="ACETYLTRANSFERASE"/>
    <property type="match status" value="1"/>
</dbReference>
<dbReference type="CDD" id="cd04301">
    <property type="entry name" value="NAT_SF"/>
    <property type="match status" value="1"/>
</dbReference>
<proteinExistence type="predicted"/>
<dbReference type="InterPro" id="IPR000182">
    <property type="entry name" value="GNAT_dom"/>
</dbReference>
<sequence>MNLTAVSALHYSSEQLSAFLGECFEGYRIPISLTPERFALRFGAEDISLTDSCVWWEGEKLVAIALITRRTESARLAAFALRPAYRGNGVSKRLLVPLIDRLKAKGVQQMWLEVLADNQTGIGLYRSVGFEQQRVLRGYQGNTFTAIPENLLRECNPLELLWRSVAEVKNTLPWQLDPLCVITLPCRAFEYRKHAYAAISTLMDAPQLRFLYVEPEYRHKGFAREMLITLNHHFPGLTTSVAVPESFTPLFSSAGYCTMNISQIEMRAML</sequence>
<keyword evidence="2" id="KW-0012">Acyltransferase</keyword>
<reference evidence="4 5" key="1">
    <citation type="submission" date="2021-12" db="EMBL/GenBank/DDBJ databases">
        <title>Complete genome sequence of Phytobacter diazotrophicus TA9734.</title>
        <authorList>
            <person name="Kubota H."/>
            <person name="Nakayama Y."/>
            <person name="Ariyoshi T."/>
        </authorList>
    </citation>
    <scope>NUCLEOTIDE SEQUENCE [LARGE SCALE GENOMIC DNA]</scope>
    <source>
        <strain evidence="4 5">TA9734</strain>
    </source>
</reference>
<organism evidence="4 5">
    <name type="scientific">Phytobacter diazotrophicus</name>
    <dbReference type="NCBI Taxonomy" id="395631"/>
    <lineage>
        <taxon>Bacteria</taxon>
        <taxon>Pseudomonadati</taxon>
        <taxon>Pseudomonadota</taxon>
        <taxon>Gammaproteobacteria</taxon>
        <taxon>Enterobacterales</taxon>
        <taxon>Enterobacteriaceae</taxon>
        <taxon>Phytobacter</taxon>
    </lineage>
</organism>
<dbReference type="InterPro" id="IPR050680">
    <property type="entry name" value="YpeA/RimI_acetyltransf"/>
</dbReference>
<dbReference type="Pfam" id="PF00583">
    <property type="entry name" value="Acetyltransf_1"/>
    <property type="match status" value="1"/>
</dbReference>
<evidence type="ECO:0000256" key="2">
    <source>
        <dbReference type="ARBA" id="ARBA00023315"/>
    </source>
</evidence>
<dbReference type="PANTHER" id="PTHR43420:SF12">
    <property type="entry name" value="N-ACETYLTRANSFERASE DOMAIN-CONTAINING PROTEIN"/>
    <property type="match status" value="1"/>
</dbReference>
<feature type="domain" description="N-acetyltransferase" evidence="3">
    <location>
        <begin position="1"/>
        <end position="154"/>
    </location>
</feature>
<protein>
    <submittedName>
        <fullName evidence="4">N-acetyltransferase GCN5</fullName>
    </submittedName>
</protein>
<dbReference type="SUPFAM" id="SSF55729">
    <property type="entry name" value="Acyl-CoA N-acyltransferases (Nat)"/>
    <property type="match status" value="1"/>
</dbReference>
<keyword evidence="1" id="KW-0808">Transferase</keyword>
<accession>A0ABM7W127</accession>